<protein>
    <submittedName>
        <fullName evidence="3">Uncharacterized protein</fullName>
    </submittedName>
</protein>
<feature type="region of interest" description="Disordered" evidence="1">
    <location>
        <begin position="1"/>
        <end position="21"/>
    </location>
</feature>
<keyword evidence="3" id="KW-0614">Plasmid</keyword>
<evidence type="ECO:0000256" key="1">
    <source>
        <dbReference type="SAM" id="MobiDB-lite"/>
    </source>
</evidence>
<geneLocation type="plasmid" evidence="3 4">
    <name>pPO70-1</name>
</geneLocation>
<dbReference type="Proteomes" id="UP000035050">
    <property type="component" value="Plasmid pPO70-1"/>
</dbReference>
<keyword evidence="2" id="KW-0472">Membrane</keyword>
<dbReference type="AlphaFoldDB" id="A0A0G3ICG6"/>
<feature type="transmembrane region" description="Helical" evidence="2">
    <location>
        <begin position="45"/>
        <end position="63"/>
    </location>
</feature>
<evidence type="ECO:0000313" key="3">
    <source>
        <dbReference type="EMBL" id="AKK24884.1"/>
    </source>
</evidence>
<feature type="compositionally biased region" description="Basic residues" evidence="1">
    <location>
        <begin position="1"/>
        <end position="10"/>
    </location>
</feature>
<proteinExistence type="predicted"/>
<feature type="compositionally biased region" description="Low complexity" evidence="1">
    <location>
        <begin position="11"/>
        <end position="20"/>
    </location>
</feature>
<dbReference type="PATRIC" id="fig|573737.6.peg.5882"/>
<keyword evidence="4" id="KW-1185">Reference proteome</keyword>
<gene>
    <name evidence="3" type="ORF">MB84_29405</name>
</gene>
<evidence type="ECO:0000256" key="2">
    <source>
        <dbReference type="SAM" id="Phobius"/>
    </source>
</evidence>
<evidence type="ECO:0000313" key="4">
    <source>
        <dbReference type="Proteomes" id="UP000035050"/>
    </source>
</evidence>
<dbReference type="EMBL" id="CP011518">
    <property type="protein sequence ID" value="AKK24884.1"/>
    <property type="molecule type" value="Genomic_DNA"/>
</dbReference>
<keyword evidence="2" id="KW-1133">Transmembrane helix</keyword>
<dbReference type="KEGG" id="pox:MB84_29405"/>
<sequence length="72" mass="7691">MRRRWFRRRPSAAGSSGPPSIDVSEAAANVKRFGARTNARRTETIALIAGIGVVLAATLWLAGDLVMKAPTV</sequence>
<reference evidence="3" key="1">
    <citation type="submission" date="2016-06" db="EMBL/GenBank/DDBJ databases">
        <title>Pandoraea oxalativorans DSM 23570 Genome Sequencing.</title>
        <authorList>
            <person name="Ee R."/>
            <person name="Lim Y.-L."/>
            <person name="Yong D."/>
            <person name="Yin W.-F."/>
            <person name="Chan K.-G."/>
        </authorList>
    </citation>
    <scope>NUCLEOTIDE SEQUENCE</scope>
    <source>
        <strain evidence="3">DSM 23570</strain>
        <plasmid evidence="3">pPO70-1</plasmid>
    </source>
</reference>
<organism evidence="3 4">
    <name type="scientific">Pandoraea oxalativorans</name>
    <dbReference type="NCBI Taxonomy" id="573737"/>
    <lineage>
        <taxon>Bacteria</taxon>
        <taxon>Pseudomonadati</taxon>
        <taxon>Pseudomonadota</taxon>
        <taxon>Betaproteobacteria</taxon>
        <taxon>Burkholderiales</taxon>
        <taxon>Burkholderiaceae</taxon>
        <taxon>Pandoraea</taxon>
    </lineage>
</organism>
<keyword evidence="2" id="KW-0812">Transmembrane</keyword>
<name>A0A0G3ICG6_9BURK</name>
<accession>A0A0G3ICG6</accession>